<proteinExistence type="predicted"/>
<name>A0A7J7KKW8_BUGNE</name>
<sequence>MFLIKLKHLFLLMLKHFLTLELFTLCNTDCPCGVGYVCKRVEEPRSLPTPGQFFIDEYTVIHYKYTIGRKCVEMSQEDAEQLRLVRP</sequence>
<protein>
    <submittedName>
        <fullName evidence="2">Uncharacterized protein</fullName>
    </submittedName>
</protein>
<reference evidence="2" key="1">
    <citation type="submission" date="2020-06" db="EMBL/GenBank/DDBJ databases">
        <title>Draft genome of Bugula neritina, a colonial animal packing powerful symbionts and potential medicines.</title>
        <authorList>
            <person name="Rayko M."/>
        </authorList>
    </citation>
    <scope>NUCLEOTIDE SEQUENCE [LARGE SCALE GENOMIC DNA]</scope>
    <source>
        <strain evidence="2">Kwan_BN1</strain>
    </source>
</reference>
<evidence type="ECO:0000256" key="1">
    <source>
        <dbReference type="SAM" id="SignalP"/>
    </source>
</evidence>
<keyword evidence="1" id="KW-0732">Signal</keyword>
<dbReference type="AlphaFoldDB" id="A0A7J7KKW8"/>
<keyword evidence="3" id="KW-1185">Reference proteome</keyword>
<accession>A0A7J7KKW8</accession>
<organism evidence="2 3">
    <name type="scientific">Bugula neritina</name>
    <name type="common">Brown bryozoan</name>
    <name type="synonym">Sertularia neritina</name>
    <dbReference type="NCBI Taxonomy" id="10212"/>
    <lineage>
        <taxon>Eukaryota</taxon>
        <taxon>Metazoa</taxon>
        <taxon>Spiralia</taxon>
        <taxon>Lophotrochozoa</taxon>
        <taxon>Bryozoa</taxon>
        <taxon>Gymnolaemata</taxon>
        <taxon>Cheilostomatida</taxon>
        <taxon>Flustrina</taxon>
        <taxon>Buguloidea</taxon>
        <taxon>Bugulidae</taxon>
        <taxon>Bugula</taxon>
    </lineage>
</organism>
<feature type="chain" id="PRO_5029792810" evidence="1">
    <location>
        <begin position="29"/>
        <end position="87"/>
    </location>
</feature>
<dbReference type="Proteomes" id="UP000593567">
    <property type="component" value="Unassembled WGS sequence"/>
</dbReference>
<evidence type="ECO:0000313" key="2">
    <source>
        <dbReference type="EMBL" id="KAF6038963.1"/>
    </source>
</evidence>
<comment type="caution">
    <text evidence="2">The sequence shown here is derived from an EMBL/GenBank/DDBJ whole genome shotgun (WGS) entry which is preliminary data.</text>
</comment>
<feature type="signal peptide" evidence="1">
    <location>
        <begin position="1"/>
        <end position="28"/>
    </location>
</feature>
<gene>
    <name evidence="2" type="ORF">EB796_002747</name>
</gene>
<dbReference type="EMBL" id="VXIV02000324">
    <property type="protein sequence ID" value="KAF6038963.1"/>
    <property type="molecule type" value="Genomic_DNA"/>
</dbReference>
<evidence type="ECO:0000313" key="3">
    <source>
        <dbReference type="Proteomes" id="UP000593567"/>
    </source>
</evidence>